<dbReference type="Proteomes" id="UP000288293">
    <property type="component" value="Unassembled WGS sequence"/>
</dbReference>
<dbReference type="AlphaFoldDB" id="A0A432W7I7"/>
<sequence length="307" mass="35489">MLPRIYAASLFLLALAASAVSAQDFFLPDDDAFTEVIAALKADDNDRAQQELDKLSNSHATSGDYHYIQGTLTMAELQEAGRLRMPFIARRMRGHFEEAVKYDPEHELAHFALFQWHQFAPGIIGGDKEVMQAHKARLDELDSFLRFPARISMTEDLEAEEAIYQEWFATEPENLDIRFNYIALRISQQHFELALSELQHTRTLLTDSEAHQELRNALDYQWARLAAESQTELDNGYFLLTQLIAEQRTPEGIDQDWVQFRLAQIYTHKEEYEQARELLEQLDGTSDKRLETALKTFNEEHLKNCCS</sequence>
<dbReference type="EMBL" id="PIPL01000001">
    <property type="protein sequence ID" value="RUO25916.1"/>
    <property type="molecule type" value="Genomic_DNA"/>
</dbReference>
<gene>
    <name evidence="2" type="ORF">CWE09_04095</name>
</gene>
<accession>A0A432W7I7</accession>
<feature type="signal peptide" evidence="1">
    <location>
        <begin position="1"/>
        <end position="22"/>
    </location>
</feature>
<keyword evidence="3" id="KW-1185">Reference proteome</keyword>
<evidence type="ECO:0000313" key="3">
    <source>
        <dbReference type="Proteomes" id="UP000288293"/>
    </source>
</evidence>
<dbReference type="Gene3D" id="1.25.40.10">
    <property type="entry name" value="Tetratricopeptide repeat domain"/>
    <property type="match status" value="1"/>
</dbReference>
<proteinExistence type="predicted"/>
<organism evidence="2 3">
    <name type="scientific">Aliidiomarina minuta</name>
    <dbReference type="NCBI Taxonomy" id="880057"/>
    <lineage>
        <taxon>Bacteria</taxon>
        <taxon>Pseudomonadati</taxon>
        <taxon>Pseudomonadota</taxon>
        <taxon>Gammaproteobacteria</taxon>
        <taxon>Alteromonadales</taxon>
        <taxon>Idiomarinaceae</taxon>
        <taxon>Aliidiomarina</taxon>
    </lineage>
</organism>
<feature type="chain" id="PRO_5019443232" evidence="1">
    <location>
        <begin position="23"/>
        <end position="307"/>
    </location>
</feature>
<name>A0A432W7I7_9GAMM</name>
<evidence type="ECO:0000256" key="1">
    <source>
        <dbReference type="SAM" id="SignalP"/>
    </source>
</evidence>
<protein>
    <submittedName>
        <fullName evidence="2">Uncharacterized protein</fullName>
    </submittedName>
</protein>
<keyword evidence="1" id="KW-0732">Signal</keyword>
<dbReference type="InterPro" id="IPR011990">
    <property type="entry name" value="TPR-like_helical_dom_sf"/>
</dbReference>
<reference evidence="2 3" key="1">
    <citation type="journal article" date="2011" name="Front. Microbiol.">
        <title>Genomic signatures of strain selection and enhancement in Bacillus atrophaeus var. globigii, a historical biowarfare simulant.</title>
        <authorList>
            <person name="Gibbons H.S."/>
            <person name="Broomall S.M."/>
            <person name="McNew L.A."/>
            <person name="Daligault H."/>
            <person name="Chapman C."/>
            <person name="Bruce D."/>
            <person name="Karavis M."/>
            <person name="Krepps M."/>
            <person name="McGregor P.A."/>
            <person name="Hong C."/>
            <person name="Park K.H."/>
            <person name="Akmal A."/>
            <person name="Feldman A."/>
            <person name="Lin J.S."/>
            <person name="Chang W.E."/>
            <person name="Higgs B.W."/>
            <person name="Demirev P."/>
            <person name="Lindquist J."/>
            <person name="Liem A."/>
            <person name="Fochler E."/>
            <person name="Read T.D."/>
            <person name="Tapia R."/>
            <person name="Johnson S."/>
            <person name="Bishop-Lilly K.A."/>
            <person name="Detter C."/>
            <person name="Han C."/>
            <person name="Sozhamannan S."/>
            <person name="Rosenzweig C.N."/>
            <person name="Skowronski E.W."/>
        </authorList>
    </citation>
    <scope>NUCLEOTIDE SEQUENCE [LARGE SCALE GENOMIC DNA]</scope>
    <source>
        <strain evidence="2 3">MLST1</strain>
    </source>
</reference>
<evidence type="ECO:0000313" key="2">
    <source>
        <dbReference type="EMBL" id="RUO25916.1"/>
    </source>
</evidence>
<comment type="caution">
    <text evidence="2">The sequence shown here is derived from an EMBL/GenBank/DDBJ whole genome shotgun (WGS) entry which is preliminary data.</text>
</comment>